<dbReference type="Proteomes" id="UP000006281">
    <property type="component" value="Chromosome"/>
</dbReference>
<dbReference type="eggNOG" id="ENOG5033JX3">
    <property type="taxonomic scope" value="Bacteria"/>
</dbReference>
<dbReference type="HOGENOM" id="CLU_174708_0_0_11"/>
<dbReference type="BioCyc" id="SESP1179773:BN6_RS09000-MONOMER"/>
<dbReference type="OrthoDB" id="3699131at2"/>
<dbReference type="KEGG" id="sesp:BN6_18320"/>
<protein>
    <recommendedName>
        <fullName evidence="3">ESX-1 secretion-associated protein</fullName>
    </recommendedName>
</protein>
<proteinExistence type="predicted"/>
<evidence type="ECO:0008006" key="3">
    <source>
        <dbReference type="Google" id="ProtNLM"/>
    </source>
</evidence>
<dbReference type="PATRIC" id="fig|1179773.3.peg.1838"/>
<keyword evidence="2" id="KW-1185">Reference proteome</keyword>
<organism evidence="1 2">
    <name type="scientific">Saccharothrix espanaensis (strain ATCC 51144 / DSM 44229 / JCM 9112 / NBRC 15066 / NRRL 15764)</name>
    <dbReference type="NCBI Taxonomy" id="1179773"/>
    <lineage>
        <taxon>Bacteria</taxon>
        <taxon>Bacillati</taxon>
        <taxon>Actinomycetota</taxon>
        <taxon>Actinomycetes</taxon>
        <taxon>Pseudonocardiales</taxon>
        <taxon>Pseudonocardiaceae</taxon>
        <taxon>Saccharothrix</taxon>
    </lineage>
</organism>
<dbReference type="RefSeq" id="WP_015099265.1">
    <property type="nucleotide sequence ID" value="NC_019673.1"/>
</dbReference>
<accession>K0JUI5</accession>
<evidence type="ECO:0000313" key="1">
    <source>
        <dbReference type="EMBL" id="CCH29152.1"/>
    </source>
</evidence>
<dbReference type="AlphaFoldDB" id="K0JUI5"/>
<gene>
    <name evidence="1" type="ordered locus">BN6_18320</name>
</gene>
<sequence length="103" mass="11176">MTDIAVALEAMRSDAAAWESAADRVDGPRTAIDGFALTGADVSKWAVDAGLDRTYDDARRTMESLLAQASATFRLIGEQLRAAADTYEREDEANMHALNKIVE</sequence>
<reference evidence="1 2" key="1">
    <citation type="journal article" date="2012" name="BMC Genomics">
        <title>Complete genome sequence of Saccharothrix espanaensis DSM 44229T and comparison to the other completely sequenced Pseudonocardiaceae.</title>
        <authorList>
            <person name="Strobel T."/>
            <person name="Al-Dilaimi A."/>
            <person name="Blom J."/>
            <person name="Gessner A."/>
            <person name="Kalinowski J."/>
            <person name="Luzhetska M."/>
            <person name="Puhler A."/>
            <person name="Szczepanowski R."/>
            <person name="Bechthold A."/>
            <person name="Ruckert C."/>
        </authorList>
    </citation>
    <scope>NUCLEOTIDE SEQUENCE [LARGE SCALE GENOMIC DNA]</scope>
    <source>
        <strain evidence="2">ATCC 51144 / DSM 44229 / JCM 9112 / NBRC 15066 / NRRL 15764</strain>
    </source>
</reference>
<evidence type="ECO:0000313" key="2">
    <source>
        <dbReference type="Proteomes" id="UP000006281"/>
    </source>
</evidence>
<dbReference type="STRING" id="1179773.BN6_18320"/>
<name>K0JUI5_SACES</name>
<dbReference type="EMBL" id="HE804045">
    <property type="protein sequence ID" value="CCH29152.1"/>
    <property type="molecule type" value="Genomic_DNA"/>
</dbReference>